<dbReference type="OrthoDB" id="1453661at2"/>
<evidence type="ECO:0000313" key="2">
    <source>
        <dbReference type="Proteomes" id="UP000004690"/>
    </source>
</evidence>
<organism evidence="1 2">
    <name type="scientific">Galbibacter orientalis DSM 19592</name>
    <dbReference type="NCBI Taxonomy" id="926559"/>
    <lineage>
        <taxon>Bacteria</taxon>
        <taxon>Pseudomonadati</taxon>
        <taxon>Bacteroidota</taxon>
        <taxon>Flavobacteriia</taxon>
        <taxon>Flavobacteriales</taxon>
        <taxon>Flavobacteriaceae</taxon>
        <taxon>Galbibacter</taxon>
    </lineage>
</organism>
<dbReference type="AlphaFoldDB" id="I3C478"/>
<name>I3C478_9FLAO</name>
<keyword evidence="2" id="KW-1185">Reference proteome</keyword>
<gene>
    <name evidence="1" type="ORF">JoomaDRAFT_1406</name>
</gene>
<sequence>MIKVQIVGLIILLLSLATYFFMNIEGFWIGASTGIGAGLLIIGKLKKV</sequence>
<protein>
    <submittedName>
        <fullName evidence="1">Uncharacterized protein</fullName>
    </submittedName>
</protein>
<accession>I3C478</accession>
<dbReference type="HOGENOM" id="CLU_3153793_0_0_10"/>
<dbReference type="RefSeq" id="WP_008611610.1">
    <property type="nucleotide sequence ID" value="NZ_JH651379.1"/>
</dbReference>
<dbReference type="EMBL" id="JH651379">
    <property type="protein sequence ID" value="EIJ38421.1"/>
    <property type="molecule type" value="Genomic_DNA"/>
</dbReference>
<proteinExistence type="predicted"/>
<dbReference type="STRING" id="926559.JoomaDRAFT_1406"/>
<reference evidence="1 2" key="1">
    <citation type="submission" date="2012-02" db="EMBL/GenBank/DDBJ databases">
        <title>Improved High-Quality Draft genome of Joostella marina DSM 19592.</title>
        <authorList>
            <consortium name="US DOE Joint Genome Institute (JGI-PGF)"/>
            <person name="Lucas S."/>
            <person name="Copeland A."/>
            <person name="Lapidus A."/>
            <person name="Bruce D."/>
            <person name="Goodwin L."/>
            <person name="Pitluck S."/>
            <person name="Peters L."/>
            <person name="Chertkov O."/>
            <person name="Ovchinnikova G."/>
            <person name="Kyrpides N."/>
            <person name="Mavromatis K."/>
            <person name="Detter J.C."/>
            <person name="Han C."/>
            <person name="Land M."/>
            <person name="Hauser L."/>
            <person name="Markowitz V."/>
            <person name="Cheng J.-F."/>
            <person name="Hugenholtz P."/>
            <person name="Woyke T."/>
            <person name="Wu D."/>
            <person name="Tindall B."/>
            <person name="Brambilla E."/>
            <person name="Klenk H.-P."/>
            <person name="Eisen J.A."/>
        </authorList>
    </citation>
    <scope>NUCLEOTIDE SEQUENCE [LARGE SCALE GENOMIC DNA]</scope>
    <source>
        <strain evidence="1 2">DSM 19592</strain>
    </source>
</reference>
<dbReference type="Proteomes" id="UP000004690">
    <property type="component" value="Unassembled WGS sequence"/>
</dbReference>
<evidence type="ECO:0000313" key="1">
    <source>
        <dbReference type="EMBL" id="EIJ38421.1"/>
    </source>
</evidence>